<dbReference type="EMBL" id="QFGA01000001">
    <property type="protein sequence ID" value="TEB07542.1"/>
    <property type="molecule type" value="Genomic_DNA"/>
</dbReference>
<organism evidence="2 3">
    <name type="scientific">Pelotomaculum schinkii</name>
    <dbReference type="NCBI Taxonomy" id="78350"/>
    <lineage>
        <taxon>Bacteria</taxon>
        <taxon>Bacillati</taxon>
        <taxon>Bacillota</taxon>
        <taxon>Clostridia</taxon>
        <taxon>Eubacteriales</taxon>
        <taxon>Desulfotomaculaceae</taxon>
        <taxon>Pelotomaculum</taxon>
    </lineage>
</organism>
<dbReference type="AlphaFoldDB" id="A0A4Y7RFQ6"/>
<dbReference type="PANTHER" id="PTHR42899:SF1">
    <property type="entry name" value="SPERMATOGENESIS-ASSOCIATED PROTEIN 20"/>
    <property type="match status" value="1"/>
</dbReference>
<comment type="caution">
    <text evidence="2">The sequence shown here is derived from an EMBL/GenBank/DDBJ whole genome shotgun (WGS) entry which is preliminary data.</text>
</comment>
<dbReference type="SUPFAM" id="SSF48208">
    <property type="entry name" value="Six-hairpin glycosidases"/>
    <property type="match status" value="1"/>
</dbReference>
<dbReference type="InterPro" id="IPR012341">
    <property type="entry name" value="6hp_glycosidase-like_sf"/>
</dbReference>
<gene>
    <name evidence="2" type="ORF">Psch_01097</name>
</gene>
<protein>
    <recommendedName>
        <fullName evidence="1">Spermatogenesis-associated protein 20-like TRX domain-containing protein</fullName>
    </recommendedName>
</protein>
<evidence type="ECO:0000313" key="2">
    <source>
        <dbReference type="EMBL" id="TEB07542.1"/>
    </source>
</evidence>
<dbReference type="SUPFAM" id="SSF52833">
    <property type="entry name" value="Thioredoxin-like"/>
    <property type="match status" value="1"/>
</dbReference>
<name>A0A4Y7RFQ6_9FIRM</name>
<dbReference type="InterPro" id="IPR008928">
    <property type="entry name" value="6-hairpin_glycosidase_sf"/>
</dbReference>
<proteinExistence type="predicted"/>
<dbReference type="PIRSF" id="PIRSF006402">
    <property type="entry name" value="UCP006402_thioredoxin"/>
    <property type="match status" value="1"/>
</dbReference>
<reference evidence="2 3" key="1">
    <citation type="journal article" date="2018" name="Environ. Microbiol.">
        <title>Novel energy conservation strategies and behaviour of Pelotomaculum schinkii driving syntrophic propionate catabolism.</title>
        <authorList>
            <person name="Hidalgo-Ahumada C.A.P."/>
            <person name="Nobu M.K."/>
            <person name="Narihiro T."/>
            <person name="Tamaki H."/>
            <person name="Liu W.T."/>
            <person name="Kamagata Y."/>
            <person name="Stams A.J.M."/>
            <person name="Imachi H."/>
            <person name="Sousa D.Z."/>
        </authorList>
    </citation>
    <scope>NUCLEOTIDE SEQUENCE [LARGE SCALE GENOMIC DNA]</scope>
    <source>
        <strain evidence="2 3">HH</strain>
    </source>
</reference>
<dbReference type="Proteomes" id="UP000298324">
    <property type="component" value="Unassembled WGS sequence"/>
</dbReference>
<sequence length="690" mass="78367">MTTNNKPNRLAQEKSPYLLQHAYNPVDWYPWGEEAFEKARTEDKLIFLSIGYSTCHWCHVMERESFEDEEVAEILNKEYVAIKVDREERPDIDHIYMTVCQAMTGHGGWPLTVLMTPEKKPFFAGTYFPKKAGRGMPGLVDILTRVAESWEQQRDRVIKAGEEVVGAIQPRFDAVPEGEVGADVLDRAFKILRGIFDRQYGGFGRAPKFPTPHTLTFLLRYWKRSGEKQALSMVEKTLESMYRGGIYDHIGYGFSRYATDEKWLVPHFEKMLYDNALLAIAYTETYQVTGKELYAGLAKQIFTYVLRDMTSPEGGFYSAEDADSEGEEGKFYVWNPEEITAVLGDQDGKAFCRLYNITLGGNFEGRSIPNLILETPEKFAVELKMEKGEFTSYVENLRSKLFEARERRVHPYKDDKILTSWNGLMIAALARGGAALGEPLYTRAAVRAVDFIYRELRRSDGRLLARYRDGEPAFPAYLDDYAFLIWGLMELYETTFEAGYLRKGVELTRDTLKLFWDGESGGFFFYGEDAEQLIARSKELYDGAIPSGNSVMLLNLLRLARLTGDEELAEIAGKQISTFAGEVEKHPPGYTSFLQGVDFYLGPTREVVIAGRQDSADTKAMLSAVHTQYNPRTVIVFHPEDGAGKEIEELAPFVREQRLADDRATAYVCQNYACQSPVNDVEAFVEILKG</sequence>
<evidence type="ECO:0000259" key="1">
    <source>
        <dbReference type="Pfam" id="PF03190"/>
    </source>
</evidence>
<accession>A0A4Y7RFQ6</accession>
<dbReference type="GO" id="GO:0005975">
    <property type="term" value="P:carbohydrate metabolic process"/>
    <property type="evidence" value="ECO:0007669"/>
    <property type="project" value="InterPro"/>
</dbReference>
<dbReference type="CDD" id="cd02955">
    <property type="entry name" value="SSP411"/>
    <property type="match status" value="1"/>
</dbReference>
<dbReference type="Gene3D" id="1.50.10.20">
    <property type="match status" value="1"/>
</dbReference>
<dbReference type="InterPro" id="IPR036249">
    <property type="entry name" value="Thioredoxin-like_sf"/>
</dbReference>
<dbReference type="Gene3D" id="1.50.10.10">
    <property type="match status" value="1"/>
</dbReference>
<evidence type="ECO:0000313" key="3">
    <source>
        <dbReference type="Proteomes" id="UP000298324"/>
    </source>
</evidence>
<dbReference type="RefSeq" id="WP_190239405.1">
    <property type="nucleotide sequence ID" value="NZ_QFGA01000001.1"/>
</dbReference>
<dbReference type="PANTHER" id="PTHR42899">
    <property type="entry name" value="SPERMATOGENESIS-ASSOCIATED PROTEIN 20"/>
    <property type="match status" value="1"/>
</dbReference>
<dbReference type="Gene3D" id="3.40.30.10">
    <property type="entry name" value="Glutaredoxin"/>
    <property type="match status" value="1"/>
</dbReference>
<feature type="domain" description="Spermatogenesis-associated protein 20-like TRX" evidence="1">
    <location>
        <begin position="7"/>
        <end position="168"/>
    </location>
</feature>
<dbReference type="InterPro" id="IPR024705">
    <property type="entry name" value="Ssp411"/>
</dbReference>
<dbReference type="InterPro" id="IPR004879">
    <property type="entry name" value="Ssp411-like_TRX"/>
</dbReference>
<keyword evidence="3" id="KW-1185">Reference proteome</keyword>
<dbReference type="Pfam" id="PF03190">
    <property type="entry name" value="Thioredox_DsbH"/>
    <property type="match status" value="1"/>
</dbReference>